<accession>A0A933GL82</accession>
<feature type="transmembrane region" description="Helical" evidence="4">
    <location>
        <begin position="114"/>
        <end position="132"/>
    </location>
</feature>
<dbReference type="EMBL" id="JACQWF010000169">
    <property type="protein sequence ID" value="MBI4595481.1"/>
    <property type="molecule type" value="Genomic_DNA"/>
</dbReference>
<gene>
    <name evidence="5" type="ORF">HY730_03780</name>
</gene>
<feature type="transmembrane region" description="Helical" evidence="4">
    <location>
        <begin position="176"/>
        <end position="195"/>
    </location>
</feature>
<protein>
    <submittedName>
        <fullName evidence="5">Uncharacterized protein</fullName>
    </submittedName>
</protein>
<keyword evidence="4" id="KW-0472">Membrane</keyword>
<dbReference type="Proteomes" id="UP000772181">
    <property type="component" value="Unassembled WGS sequence"/>
</dbReference>
<comment type="caution">
    <text evidence="5">The sequence shown here is derived from an EMBL/GenBank/DDBJ whole genome shotgun (WGS) entry which is preliminary data.</text>
</comment>
<feature type="transmembrane region" description="Helical" evidence="4">
    <location>
        <begin position="144"/>
        <end position="160"/>
    </location>
</feature>
<evidence type="ECO:0000313" key="6">
    <source>
        <dbReference type="Proteomes" id="UP000772181"/>
    </source>
</evidence>
<sequence length="455" mass="50949">MTTRRLGSVIVWGLILLWELLYYTGLIDSSRFSHPLGTINALRNLDLLMGLGKTLFRVVLSSLLGVIVGLAIAVLISQNPWVTQTVIRFLRLGLWVPFFIYLAVPYWILPGVVVVSLFACYQFLSIRLALSLPWRESILKVQRGAILQALLFYLVFQFWLPEEWWSLSHGILKVDGVYAIILLLLAFVFFVDRLFRSNFPSLSAMRGAVLVKEIAGGNGSSYWWGVGILIIFCLAVWQLFTDPILRHFKVGSPLAVLETVYPPLGSGALIFDIAVSLLEVFAGLILSGAGAVIVFKGMSDNAHFRNLTFSFVPLTFIVPIMLRSVEGHWVGWDYRSSTSLVVWTALAVGFMTFYPFVLVLWGLRDHPPVRRILLAADEALPYAFLTMLFSEAMAATKGLGFYIIWTRGILEISRSLGASLLTFALLLFISSLLRSAAKRWYFVESTEFRSGIPGT</sequence>
<proteinExistence type="predicted"/>
<keyword evidence="4" id="KW-0812">Transmembrane</keyword>
<evidence type="ECO:0000256" key="3">
    <source>
        <dbReference type="ARBA" id="ARBA00022475"/>
    </source>
</evidence>
<reference evidence="5" key="1">
    <citation type="submission" date="2020-07" db="EMBL/GenBank/DDBJ databases">
        <title>Huge and variable diversity of episymbiotic CPR bacteria and DPANN archaea in groundwater ecosystems.</title>
        <authorList>
            <person name="He C.Y."/>
            <person name="Keren R."/>
            <person name="Whittaker M."/>
            <person name="Farag I.F."/>
            <person name="Doudna J."/>
            <person name="Cate J.H.D."/>
            <person name="Banfield J.F."/>
        </authorList>
    </citation>
    <scope>NUCLEOTIDE SEQUENCE</scope>
    <source>
        <strain evidence="5">NC_groundwater_1482_Ag_S-0.65um_47_24</strain>
    </source>
</reference>
<evidence type="ECO:0000313" key="5">
    <source>
        <dbReference type="EMBL" id="MBI4595481.1"/>
    </source>
</evidence>
<dbReference type="PANTHER" id="PTHR30151:SF0">
    <property type="entry name" value="ABC TRANSPORTER PERMEASE PROTEIN MJ0413-RELATED"/>
    <property type="match status" value="1"/>
</dbReference>
<keyword evidence="4" id="KW-1133">Transmembrane helix</keyword>
<feature type="transmembrane region" description="Helical" evidence="4">
    <location>
        <begin position="269"/>
        <end position="295"/>
    </location>
</feature>
<feature type="transmembrane region" description="Helical" evidence="4">
    <location>
        <begin position="340"/>
        <end position="361"/>
    </location>
</feature>
<feature type="transmembrane region" description="Helical" evidence="4">
    <location>
        <begin position="307"/>
        <end position="325"/>
    </location>
</feature>
<feature type="transmembrane region" description="Helical" evidence="4">
    <location>
        <begin position="222"/>
        <end position="240"/>
    </location>
</feature>
<evidence type="ECO:0000256" key="2">
    <source>
        <dbReference type="ARBA" id="ARBA00022448"/>
    </source>
</evidence>
<keyword evidence="2" id="KW-0813">Transport</keyword>
<feature type="transmembrane region" description="Helical" evidence="4">
    <location>
        <begin position="89"/>
        <end position="108"/>
    </location>
</feature>
<feature type="transmembrane region" description="Helical" evidence="4">
    <location>
        <begin position="55"/>
        <end position="77"/>
    </location>
</feature>
<evidence type="ECO:0000256" key="1">
    <source>
        <dbReference type="ARBA" id="ARBA00004651"/>
    </source>
</evidence>
<organism evidence="5 6">
    <name type="scientific">Tectimicrobiota bacterium</name>
    <dbReference type="NCBI Taxonomy" id="2528274"/>
    <lineage>
        <taxon>Bacteria</taxon>
        <taxon>Pseudomonadati</taxon>
        <taxon>Nitrospinota/Tectimicrobiota group</taxon>
        <taxon>Candidatus Tectimicrobiota</taxon>
    </lineage>
</organism>
<dbReference type="GO" id="GO:0005886">
    <property type="term" value="C:plasma membrane"/>
    <property type="evidence" value="ECO:0007669"/>
    <property type="project" value="UniProtKB-SubCell"/>
</dbReference>
<dbReference type="AlphaFoldDB" id="A0A933GL82"/>
<comment type="subcellular location">
    <subcellularLocation>
        <location evidence="1">Cell membrane</location>
        <topology evidence="1">Multi-pass membrane protein</topology>
    </subcellularLocation>
</comment>
<name>A0A933GL82_UNCTE</name>
<evidence type="ECO:0000256" key="4">
    <source>
        <dbReference type="SAM" id="Phobius"/>
    </source>
</evidence>
<feature type="transmembrane region" description="Helical" evidence="4">
    <location>
        <begin position="382"/>
        <end position="404"/>
    </location>
</feature>
<dbReference type="PANTHER" id="PTHR30151">
    <property type="entry name" value="ALKANE SULFONATE ABC TRANSPORTER-RELATED, MEMBRANE SUBUNIT"/>
    <property type="match status" value="1"/>
</dbReference>
<feature type="transmembrane region" description="Helical" evidence="4">
    <location>
        <begin position="416"/>
        <end position="433"/>
    </location>
</feature>
<keyword evidence="3" id="KW-1003">Cell membrane</keyword>
<feature type="transmembrane region" description="Helical" evidence="4">
    <location>
        <begin position="7"/>
        <end position="25"/>
    </location>
</feature>